<dbReference type="Proteomes" id="UP001142055">
    <property type="component" value="Chromosome 1"/>
</dbReference>
<feature type="region of interest" description="Disordered" evidence="1">
    <location>
        <begin position="31"/>
        <end position="100"/>
    </location>
</feature>
<name>A0A9Q0MF91_BLOTA</name>
<keyword evidence="3" id="KW-1185">Reference proteome</keyword>
<gene>
    <name evidence="2" type="ORF">RDWZM_003304</name>
</gene>
<evidence type="ECO:0000256" key="1">
    <source>
        <dbReference type="SAM" id="MobiDB-lite"/>
    </source>
</evidence>
<sequence>MASTCEKYDHITSTSKARYDQYSTARASIVTTTSSEDDDRFSHHSDQSADFAECEEAFEDASENLSTKSVSDSGHSSRMTEESHSSSDDELDSSEAPSLEESLRDITRLLSMALDNRFHEAYRGTEKCKEDIVADSYLIPHATLELGLNYMRLGDFIKARQWLDECKTYSSYALETIVHFRMHTAIRTMSLITKQQKRQQQQIESMTNVNDYDAEKESDNKSGSTLGSIWNVFSRRVVGDKSATVVDVREANEETVESL</sequence>
<dbReference type="EMBL" id="JAPWDV010000001">
    <property type="protein sequence ID" value="KAJ6224759.1"/>
    <property type="molecule type" value="Genomic_DNA"/>
</dbReference>
<reference evidence="2" key="1">
    <citation type="submission" date="2022-12" db="EMBL/GenBank/DDBJ databases">
        <title>Genome assemblies of Blomia tropicalis.</title>
        <authorList>
            <person name="Cui Y."/>
        </authorList>
    </citation>
    <scope>NUCLEOTIDE SEQUENCE</scope>
    <source>
        <tissue evidence="2">Adult mites</tissue>
    </source>
</reference>
<evidence type="ECO:0000313" key="2">
    <source>
        <dbReference type="EMBL" id="KAJ6224759.1"/>
    </source>
</evidence>
<feature type="region of interest" description="Disordered" evidence="1">
    <location>
        <begin position="202"/>
        <end position="223"/>
    </location>
</feature>
<evidence type="ECO:0000313" key="3">
    <source>
        <dbReference type="Proteomes" id="UP001142055"/>
    </source>
</evidence>
<comment type="caution">
    <text evidence="2">The sequence shown here is derived from an EMBL/GenBank/DDBJ whole genome shotgun (WGS) entry which is preliminary data.</text>
</comment>
<feature type="compositionally biased region" description="Polar residues" evidence="1">
    <location>
        <begin position="64"/>
        <end position="74"/>
    </location>
</feature>
<dbReference type="AlphaFoldDB" id="A0A9Q0MF91"/>
<protein>
    <submittedName>
        <fullName evidence="2">Uncharacterized protein</fullName>
    </submittedName>
</protein>
<feature type="compositionally biased region" description="Basic and acidic residues" evidence="1">
    <location>
        <begin position="78"/>
        <end position="87"/>
    </location>
</feature>
<feature type="compositionally biased region" description="Acidic residues" evidence="1">
    <location>
        <begin position="52"/>
        <end position="62"/>
    </location>
</feature>
<accession>A0A9Q0MF91</accession>
<organism evidence="2 3">
    <name type="scientific">Blomia tropicalis</name>
    <name type="common">Mite</name>
    <dbReference type="NCBI Taxonomy" id="40697"/>
    <lineage>
        <taxon>Eukaryota</taxon>
        <taxon>Metazoa</taxon>
        <taxon>Ecdysozoa</taxon>
        <taxon>Arthropoda</taxon>
        <taxon>Chelicerata</taxon>
        <taxon>Arachnida</taxon>
        <taxon>Acari</taxon>
        <taxon>Acariformes</taxon>
        <taxon>Sarcoptiformes</taxon>
        <taxon>Astigmata</taxon>
        <taxon>Glycyphagoidea</taxon>
        <taxon>Echimyopodidae</taxon>
        <taxon>Blomia</taxon>
    </lineage>
</organism>
<proteinExistence type="predicted"/>